<comment type="caution">
    <text evidence="1">The sequence shown here is derived from an EMBL/GenBank/DDBJ whole genome shotgun (WGS) entry which is preliminary data.</text>
</comment>
<dbReference type="EMBL" id="CM047591">
    <property type="protein sequence ID" value="KAI9919041.1"/>
    <property type="molecule type" value="Genomic_DNA"/>
</dbReference>
<evidence type="ECO:0000313" key="1">
    <source>
        <dbReference type="EMBL" id="KAI9919041.1"/>
    </source>
</evidence>
<sequence>MLAPEEKTYATYDELFTSVKSFGHTQGYTITTKTSSDQGRKNWLKCIRGGTPEQVAEEARLQKELQHSAVDRFCCMHEY</sequence>
<keyword evidence="2" id="KW-1185">Reference proteome</keyword>
<gene>
    <name evidence="1" type="ORF">PsorP6_011779</name>
</gene>
<organism evidence="1 2">
    <name type="scientific">Peronosclerospora sorghi</name>
    <dbReference type="NCBI Taxonomy" id="230839"/>
    <lineage>
        <taxon>Eukaryota</taxon>
        <taxon>Sar</taxon>
        <taxon>Stramenopiles</taxon>
        <taxon>Oomycota</taxon>
        <taxon>Peronosporomycetes</taxon>
        <taxon>Peronosporales</taxon>
        <taxon>Peronosporaceae</taxon>
        <taxon>Peronosclerospora</taxon>
    </lineage>
</organism>
<proteinExistence type="predicted"/>
<accession>A0ACC0WMT3</accession>
<reference evidence="1 2" key="1">
    <citation type="journal article" date="2022" name="bioRxiv">
        <title>The genome of the oomycete Peronosclerospora sorghi, a cosmopolitan pathogen of maize and sorghum, is inflated with dispersed pseudogenes.</title>
        <authorList>
            <person name="Fletcher K."/>
            <person name="Martin F."/>
            <person name="Isakeit T."/>
            <person name="Cavanaugh K."/>
            <person name="Magill C."/>
            <person name="Michelmore R."/>
        </authorList>
    </citation>
    <scope>NUCLEOTIDE SEQUENCE [LARGE SCALE GENOMIC DNA]</scope>
    <source>
        <strain evidence="1">P6</strain>
    </source>
</reference>
<evidence type="ECO:0000313" key="2">
    <source>
        <dbReference type="Proteomes" id="UP001163321"/>
    </source>
</evidence>
<dbReference type="Proteomes" id="UP001163321">
    <property type="component" value="Chromosome 12"/>
</dbReference>
<protein>
    <submittedName>
        <fullName evidence="1">Uncharacterized protein</fullName>
    </submittedName>
</protein>
<name>A0ACC0WMT3_9STRA</name>